<evidence type="ECO:0000256" key="1">
    <source>
        <dbReference type="ARBA" id="ARBA00022679"/>
    </source>
</evidence>
<dbReference type="InterPro" id="IPR016181">
    <property type="entry name" value="Acyl_CoA_acyltransferase"/>
</dbReference>
<evidence type="ECO:0000313" key="4">
    <source>
        <dbReference type="EMBL" id="CAM74418.1"/>
    </source>
</evidence>
<dbReference type="EMBL" id="CU459003">
    <property type="protein sequence ID" value="CAM74418.1"/>
    <property type="molecule type" value="Genomic_DNA"/>
</dbReference>
<evidence type="ECO:0000259" key="3">
    <source>
        <dbReference type="PROSITE" id="PS51186"/>
    </source>
</evidence>
<dbReference type="AlphaFoldDB" id="A4TUW1"/>
<dbReference type="InterPro" id="IPR000182">
    <property type="entry name" value="GNAT_dom"/>
</dbReference>
<feature type="domain" description="N-acetyltransferase" evidence="3">
    <location>
        <begin position="5"/>
        <end position="152"/>
    </location>
</feature>
<name>A4TUW1_9PROT</name>
<dbReference type="SUPFAM" id="SSF55729">
    <property type="entry name" value="Acyl-CoA N-acyltransferases (Nat)"/>
    <property type="match status" value="1"/>
</dbReference>
<dbReference type="PANTHER" id="PTHR43877">
    <property type="entry name" value="AMINOALKYLPHOSPHONATE N-ACETYLTRANSFERASE-RELATED-RELATED"/>
    <property type="match status" value="1"/>
</dbReference>
<proteinExistence type="predicted"/>
<dbReference type="PROSITE" id="PS51186">
    <property type="entry name" value="GNAT"/>
    <property type="match status" value="1"/>
</dbReference>
<dbReference type="InterPro" id="IPR050832">
    <property type="entry name" value="Bact_Acetyltransf"/>
</dbReference>
<accession>A4TUW1</accession>
<sequence length="152" mass="16760">MVADLLIRAAQDADSRDIWCWRNDAVTRAMSLSTTEISWDAHVAWFAQALTDVSRRFYVAEAGGAKVGMCRFDLAYDGASAEVSINLNPDLRGQGWGAPVLAACIARFRQDFPVTITATIRPDNAASQRIFARCGFVLVDNEGRDGFGHYRL</sequence>
<dbReference type="Pfam" id="PF13302">
    <property type="entry name" value="Acetyltransf_3"/>
    <property type="match status" value="1"/>
</dbReference>
<evidence type="ECO:0000256" key="2">
    <source>
        <dbReference type="ARBA" id="ARBA00023315"/>
    </source>
</evidence>
<organism evidence="4">
    <name type="scientific">Magnetospirillum gryphiswaldense</name>
    <dbReference type="NCBI Taxonomy" id="55518"/>
    <lineage>
        <taxon>Bacteria</taxon>
        <taxon>Pseudomonadati</taxon>
        <taxon>Pseudomonadota</taxon>
        <taxon>Alphaproteobacteria</taxon>
        <taxon>Rhodospirillales</taxon>
        <taxon>Rhodospirillaceae</taxon>
        <taxon>Magnetospirillum</taxon>
    </lineage>
</organism>
<dbReference type="Gene3D" id="3.40.630.30">
    <property type="match status" value="1"/>
</dbReference>
<dbReference type="GO" id="GO:0016747">
    <property type="term" value="F:acyltransferase activity, transferring groups other than amino-acyl groups"/>
    <property type="evidence" value="ECO:0007669"/>
    <property type="project" value="InterPro"/>
</dbReference>
<reference evidence="4" key="1">
    <citation type="journal article" date="2007" name="J. Bacteriol.">
        <title>Comparative genome analysis of four magnetotactic bacteria reveals a complex set of group-specific genes implicated in magnetosome biomineralization and function.</title>
        <authorList>
            <person name="Richter M."/>
            <person name="Kube M."/>
            <person name="Bazylinski D.A."/>
            <person name="Lombardot T."/>
            <person name="Gloeckner F.O."/>
            <person name="Reinhardt R."/>
            <person name="Schueler D."/>
        </authorList>
    </citation>
    <scope>NUCLEOTIDE SEQUENCE</scope>
    <source>
        <strain evidence="4">MSR-1</strain>
    </source>
</reference>
<keyword evidence="2" id="KW-0012">Acyltransferase</keyword>
<gene>
    <name evidence="4" type="ORF">MGR_0988</name>
</gene>
<dbReference type="RefSeq" id="WP_106002834.1">
    <property type="nucleotide sequence ID" value="NZ_CP027527.1"/>
</dbReference>
<keyword evidence="1 4" id="KW-0808">Transferase</keyword>
<protein>
    <submittedName>
        <fullName evidence="4">Acetyltransferase (GNAT) family protein</fullName>
    </submittedName>
</protein>